<evidence type="ECO:0000256" key="4">
    <source>
        <dbReference type="ARBA" id="ARBA00022475"/>
    </source>
</evidence>
<keyword evidence="5 9" id="KW-0812">Transmembrane</keyword>
<keyword evidence="7 9" id="KW-0472">Membrane</keyword>
<feature type="compositionally biased region" description="Basic and acidic residues" evidence="8">
    <location>
        <begin position="406"/>
        <end position="417"/>
    </location>
</feature>
<feature type="transmembrane region" description="Helical" evidence="9">
    <location>
        <begin position="253"/>
        <end position="283"/>
    </location>
</feature>
<dbReference type="GO" id="GO:0055085">
    <property type="term" value="P:transmembrane transport"/>
    <property type="evidence" value="ECO:0007669"/>
    <property type="project" value="TreeGrafter"/>
</dbReference>
<organism evidence="10 11">
    <name type="scientific">Pseudarthrobacter siccitolerans</name>
    <dbReference type="NCBI Taxonomy" id="861266"/>
    <lineage>
        <taxon>Bacteria</taxon>
        <taxon>Bacillati</taxon>
        <taxon>Actinomycetota</taxon>
        <taxon>Actinomycetes</taxon>
        <taxon>Micrococcales</taxon>
        <taxon>Micrococcaceae</taxon>
        <taxon>Pseudarthrobacter</taxon>
    </lineage>
</organism>
<dbReference type="RefSeq" id="WP_083435472.1">
    <property type="nucleotide sequence ID" value="NZ_CAQI01000046.1"/>
</dbReference>
<keyword evidence="11" id="KW-1185">Reference proteome</keyword>
<dbReference type="PANTHER" id="PTHR21716:SF53">
    <property type="entry name" value="PERMEASE PERM-RELATED"/>
    <property type="match status" value="1"/>
</dbReference>
<dbReference type="PANTHER" id="PTHR21716">
    <property type="entry name" value="TRANSMEMBRANE PROTEIN"/>
    <property type="match status" value="1"/>
</dbReference>
<evidence type="ECO:0000256" key="8">
    <source>
        <dbReference type="SAM" id="MobiDB-lite"/>
    </source>
</evidence>
<reference evidence="11" key="1">
    <citation type="journal article" date="2014" name="Genome Announc.">
        <title>Genome Sequence of Arthrobacter siccitolerans 4J27, a Xeroprotectant-Producing Desiccation-Tolerant Microorganism.</title>
        <authorList>
            <person name="Manzanera M."/>
            <person name="Santa-Cruz-Calvo L."/>
            <person name="Vilchez J.I."/>
            <person name="Garcia-Fontana C."/>
            <person name="Silva-Castro G.A."/>
            <person name="Calvo C."/>
            <person name="Gonzalez-Lopez J."/>
        </authorList>
    </citation>
    <scope>NUCLEOTIDE SEQUENCE [LARGE SCALE GENOMIC DNA]</scope>
    <source>
        <strain evidence="11">4J27</strain>
    </source>
</reference>
<comment type="caution">
    <text evidence="10">The sequence shown here is derived from an EMBL/GenBank/DDBJ whole genome shotgun (WGS) entry which is preliminary data.</text>
</comment>
<feature type="transmembrane region" description="Helical" evidence="9">
    <location>
        <begin position="76"/>
        <end position="94"/>
    </location>
</feature>
<dbReference type="InterPro" id="IPR002549">
    <property type="entry name" value="AI-2E-like"/>
</dbReference>
<dbReference type="AlphaFoldDB" id="A0A024H580"/>
<feature type="compositionally biased region" description="Basic and acidic residues" evidence="8">
    <location>
        <begin position="428"/>
        <end position="437"/>
    </location>
</feature>
<feature type="transmembrane region" description="Helical" evidence="9">
    <location>
        <begin position="52"/>
        <end position="70"/>
    </location>
</feature>
<evidence type="ECO:0000256" key="5">
    <source>
        <dbReference type="ARBA" id="ARBA00022692"/>
    </source>
</evidence>
<dbReference type="STRING" id="861266.ARTSIC4J27_2999"/>
<comment type="similarity">
    <text evidence="2">Belongs to the autoinducer-2 exporter (AI-2E) (TC 2.A.86) family.</text>
</comment>
<evidence type="ECO:0000256" key="3">
    <source>
        <dbReference type="ARBA" id="ARBA00022448"/>
    </source>
</evidence>
<dbReference type="Pfam" id="PF01594">
    <property type="entry name" value="AI-2E_transport"/>
    <property type="match status" value="1"/>
</dbReference>
<dbReference type="OrthoDB" id="9784366at2"/>
<dbReference type="Proteomes" id="UP000035722">
    <property type="component" value="Unassembled WGS sequence"/>
</dbReference>
<feature type="compositionally biased region" description="Low complexity" evidence="8">
    <location>
        <begin position="18"/>
        <end position="28"/>
    </location>
</feature>
<gene>
    <name evidence="10" type="ORF">ARTSIC4J27_2999</name>
</gene>
<protein>
    <recommendedName>
        <fullName evidence="12">Permease</fullName>
    </recommendedName>
</protein>
<evidence type="ECO:0000313" key="11">
    <source>
        <dbReference type="Proteomes" id="UP000035722"/>
    </source>
</evidence>
<dbReference type="GO" id="GO:0005886">
    <property type="term" value="C:plasma membrane"/>
    <property type="evidence" value="ECO:0007669"/>
    <property type="project" value="UniProtKB-SubCell"/>
</dbReference>
<evidence type="ECO:0000256" key="1">
    <source>
        <dbReference type="ARBA" id="ARBA00004651"/>
    </source>
</evidence>
<evidence type="ECO:0008006" key="12">
    <source>
        <dbReference type="Google" id="ProtNLM"/>
    </source>
</evidence>
<keyword evidence="4" id="KW-1003">Cell membrane</keyword>
<feature type="transmembrane region" description="Helical" evidence="9">
    <location>
        <begin position="289"/>
        <end position="322"/>
    </location>
</feature>
<evidence type="ECO:0000256" key="9">
    <source>
        <dbReference type="SAM" id="Phobius"/>
    </source>
</evidence>
<feature type="region of interest" description="Disordered" evidence="8">
    <location>
        <begin position="1"/>
        <end position="28"/>
    </location>
</feature>
<feature type="transmembrane region" description="Helical" evidence="9">
    <location>
        <begin position="193"/>
        <end position="212"/>
    </location>
</feature>
<feature type="compositionally biased region" description="Low complexity" evidence="8">
    <location>
        <begin position="394"/>
        <end position="403"/>
    </location>
</feature>
<evidence type="ECO:0000256" key="2">
    <source>
        <dbReference type="ARBA" id="ARBA00009773"/>
    </source>
</evidence>
<proteinExistence type="inferred from homology"/>
<feature type="region of interest" description="Disordered" evidence="8">
    <location>
        <begin position="394"/>
        <end position="447"/>
    </location>
</feature>
<dbReference type="EMBL" id="CAQI01000046">
    <property type="protein sequence ID" value="CCQ47022.1"/>
    <property type="molecule type" value="Genomic_DNA"/>
</dbReference>
<evidence type="ECO:0000256" key="7">
    <source>
        <dbReference type="ARBA" id="ARBA00023136"/>
    </source>
</evidence>
<evidence type="ECO:0000313" key="10">
    <source>
        <dbReference type="EMBL" id="CCQ47022.1"/>
    </source>
</evidence>
<keyword evidence="6 9" id="KW-1133">Transmembrane helix</keyword>
<sequence>MTPAEDPVSPDPQPPVRQPTAPTAQAGPPLRVLTDRELDKDIPYGVRIAASWAWRLGLILLVCGALVWILRQISFLIIPVMVAALLAGLLSPVTRWLRRRGLPGGLAVALTVLGFIGLIAGSLALVGRQLLIGFGELWSQALEGVKQVQDWLSAGPLHLTAAQIDQYVKEATDALQNNSSSILSGALSFGSTAGHFAAGMLLALFILIFFLLEGDRIWAFLVRLLPRKARAATFGAGRKGWSSMVSYARIQMFVALVDAVGIGVGAAIIGVPLALPLGVLVFIGSFIPVVGALVTGVIAVLLALVANGPVNALIMLGIVLLVQQLESHILQPLVMGKAVALHPVAVILSVAAGSYLAGIPGALFSVPILAVANSAVRYIAARTWEHEQVLAAPGGPSVAGAGPDNTIRHVDPPDALKDGNGGAAGTNAEHHGARTRDAAPGPKFRGD</sequence>
<feature type="transmembrane region" description="Helical" evidence="9">
    <location>
        <begin position="106"/>
        <end position="127"/>
    </location>
</feature>
<accession>A0A024H580</accession>
<comment type="subcellular location">
    <subcellularLocation>
        <location evidence="1">Cell membrane</location>
        <topology evidence="1">Multi-pass membrane protein</topology>
    </subcellularLocation>
</comment>
<name>A0A024H580_9MICC</name>
<evidence type="ECO:0000256" key="6">
    <source>
        <dbReference type="ARBA" id="ARBA00022989"/>
    </source>
</evidence>
<keyword evidence="3" id="KW-0813">Transport</keyword>